<organism evidence="3 4">
    <name type="scientific">Colletotrichum fioriniae PJ7</name>
    <dbReference type="NCBI Taxonomy" id="1445577"/>
    <lineage>
        <taxon>Eukaryota</taxon>
        <taxon>Fungi</taxon>
        <taxon>Dikarya</taxon>
        <taxon>Ascomycota</taxon>
        <taxon>Pezizomycotina</taxon>
        <taxon>Sordariomycetes</taxon>
        <taxon>Hypocreomycetidae</taxon>
        <taxon>Glomerellales</taxon>
        <taxon>Glomerellaceae</taxon>
        <taxon>Colletotrichum</taxon>
        <taxon>Colletotrichum acutatum species complex</taxon>
    </lineage>
</organism>
<evidence type="ECO:0000256" key="2">
    <source>
        <dbReference type="SAM" id="SignalP"/>
    </source>
</evidence>
<feature type="region of interest" description="Disordered" evidence="1">
    <location>
        <begin position="122"/>
        <end position="224"/>
    </location>
</feature>
<feature type="compositionally biased region" description="Pro residues" evidence="1">
    <location>
        <begin position="128"/>
        <end position="137"/>
    </location>
</feature>
<dbReference type="STRING" id="1445577.A0A010R8T0"/>
<reference evidence="3 4" key="1">
    <citation type="submission" date="2014-02" db="EMBL/GenBank/DDBJ databases">
        <title>The genome sequence of Colletotrichum fioriniae PJ7.</title>
        <authorList>
            <person name="Baroncelli R."/>
            <person name="Thon M.R."/>
        </authorList>
    </citation>
    <scope>NUCLEOTIDE SEQUENCE [LARGE SCALE GENOMIC DNA]</scope>
    <source>
        <strain evidence="3 4">PJ7</strain>
    </source>
</reference>
<dbReference type="HOGENOM" id="CLU_071628_0_0_1"/>
<accession>A0A010R8T0</accession>
<gene>
    <name evidence="3" type="ORF">CFIO01_09491</name>
</gene>
<dbReference type="Proteomes" id="UP000020467">
    <property type="component" value="Unassembled WGS sequence"/>
</dbReference>
<feature type="compositionally biased region" description="Gly residues" evidence="1">
    <location>
        <begin position="155"/>
        <end position="167"/>
    </location>
</feature>
<feature type="compositionally biased region" description="Low complexity" evidence="1">
    <location>
        <begin position="145"/>
        <end position="154"/>
    </location>
</feature>
<dbReference type="KEGG" id="cfj:CFIO01_09491"/>
<feature type="compositionally biased region" description="Gly residues" evidence="1">
    <location>
        <begin position="178"/>
        <end position="197"/>
    </location>
</feature>
<evidence type="ECO:0000313" key="4">
    <source>
        <dbReference type="Proteomes" id="UP000020467"/>
    </source>
</evidence>
<evidence type="ECO:0000313" key="3">
    <source>
        <dbReference type="EMBL" id="EXF74114.1"/>
    </source>
</evidence>
<evidence type="ECO:0000256" key="1">
    <source>
        <dbReference type="SAM" id="MobiDB-lite"/>
    </source>
</evidence>
<keyword evidence="4" id="KW-1185">Reference proteome</keyword>
<feature type="compositionally biased region" description="Low complexity" evidence="1">
    <location>
        <begin position="168"/>
        <end position="177"/>
    </location>
</feature>
<dbReference type="EMBL" id="JARH01001016">
    <property type="protein sequence ID" value="EXF74114.1"/>
    <property type="molecule type" value="Genomic_DNA"/>
</dbReference>
<dbReference type="OrthoDB" id="5426294at2759"/>
<dbReference type="AlphaFoldDB" id="A0A010R8T0"/>
<keyword evidence="2" id="KW-0732">Signal</keyword>
<dbReference type="eggNOG" id="ENOG502S9S8">
    <property type="taxonomic scope" value="Eukaryota"/>
</dbReference>
<protein>
    <submittedName>
        <fullName evidence="3">Uncharacterized protein</fullName>
    </submittedName>
</protein>
<feature type="compositionally biased region" description="Low complexity" evidence="1">
    <location>
        <begin position="198"/>
        <end position="223"/>
    </location>
</feature>
<sequence>MKTSATLLLAVLALASAQVTYNATTGQYICSRPNSAFCAGDSFGTDIIIRCDANGRGQPGRCTNNLAGQFPLGVNPSLCWMSQPYSGDAACEKNCVVYASPSPFQLPPSVCTPYASGTGTGTGYVPRPTYPIGPPPRSSGNGTITSTAGPSRPTGTGGGGDTGGGPAPSGNGTAPTSRGGGGGGGNGGGNGGGGGSSGRPTTTAPGSSPSGTRTPIPPSGTITNPSSVPTAAAVHNSVGSLVVAGIVAAYFI</sequence>
<feature type="chain" id="PRO_5001455538" evidence="2">
    <location>
        <begin position="18"/>
        <end position="252"/>
    </location>
</feature>
<name>A0A010R8T0_9PEZI</name>
<comment type="caution">
    <text evidence="3">The sequence shown here is derived from an EMBL/GenBank/DDBJ whole genome shotgun (WGS) entry which is preliminary data.</text>
</comment>
<proteinExistence type="predicted"/>
<feature type="signal peptide" evidence="2">
    <location>
        <begin position="1"/>
        <end position="17"/>
    </location>
</feature>